<dbReference type="InterPro" id="IPR027417">
    <property type="entry name" value="P-loop_NTPase"/>
</dbReference>
<name>X1HIC3_9ZZZZ</name>
<keyword evidence="2" id="KW-0547">Nucleotide-binding</keyword>
<evidence type="ECO:0000256" key="1">
    <source>
        <dbReference type="ARBA" id="ARBA00022448"/>
    </source>
</evidence>
<gene>
    <name evidence="4" type="ORF">S03H2_52919</name>
</gene>
<keyword evidence="1" id="KW-0813">Transport</keyword>
<dbReference type="GO" id="GO:0005524">
    <property type="term" value="F:ATP binding"/>
    <property type="evidence" value="ECO:0007669"/>
    <property type="project" value="UniProtKB-KW"/>
</dbReference>
<evidence type="ECO:0000256" key="2">
    <source>
        <dbReference type="ARBA" id="ARBA00022741"/>
    </source>
</evidence>
<dbReference type="PANTHER" id="PTHR42939">
    <property type="entry name" value="ABC TRANSPORTER ATP-BINDING PROTEIN ALBC-RELATED"/>
    <property type="match status" value="1"/>
</dbReference>
<evidence type="ECO:0008006" key="5">
    <source>
        <dbReference type="Google" id="ProtNLM"/>
    </source>
</evidence>
<reference evidence="4" key="1">
    <citation type="journal article" date="2014" name="Front. Microbiol.">
        <title>High frequency of phylogenetically diverse reductive dehalogenase-homologous genes in deep subseafloor sedimentary metagenomes.</title>
        <authorList>
            <person name="Kawai M."/>
            <person name="Futagami T."/>
            <person name="Toyoda A."/>
            <person name="Takaki Y."/>
            <person name="Nishi S."/>
            <person name="Hori S."/>
            <person name="Arai W."/>
            <person name="Tsubouchi T."/>
            <person name="Morono Y."/>
            <person name="Uchiyama I."/>
            <person name="Ito T."/>
            <person name="Fujiyama A."/>
            <person name="Inagaki F."/>
            <person name="Takami H."/>
        </authorList>
    </citation>
    <scope>NUCLEOTIDE SEQUENCE</scope>
    <source>
        <strain evidence="4">Expedition CK06-06</strain>
    </source>
</reference>
<dbReference type="Gene3D" id="3.40.50.300">
    <property type="entry name" value="P-loop containing nucleotide triphosphate hydrolases"/>
    <property type="match status" value="1"/>
</dbReference>
<dbReference type="InterPro" id="IPR051782">
    <property type="entry name" value="ABC_Transporter_VariousFunc"/>
</dbReference>
<protein>
    <recommendedName>
        <fullName evidence="5">ATPase AAA-type core domain-containing protein</fullName>
    </recommendedName>
</protein>
<dbReference type="SUPFAM" id="SSF52540">
    <property type="entry name" value="P-loop containing nucleoside triphosphate hydrolases"/>
    <property type="match status" value="1"/>
</dbReference>
<comment type="caution">
    <text evidence="4">The sequence shown here is derived from an EMBL/GenBank/DDBJ whole genome shotgun (WGS) entry which is preliminary data.</text>
</comment>
<sequence>MDEPTSGLDIARAKYIRTIIKDLVEKEGKTILLSSHIVSDLEELAEYCGILKEGSLVFQGDKEEIISTYSPETKDFEDAIVNAFQAPVGSKSISPEVLK</sequence>
<evidence type="ECO:0000313" key="4">
    <source>
        <dbReference type="EMBL" id="GAH69896.1"/>
    </source>
</evidence>
<dbReference type="EMBL" id="BARU01033656">
    <property type="protein sequence ID" value="GAH69896.1"/>
    <property type="molecule type" value="Genomic_DNA"/>
</dbReference>
<dbReference type="AlphaFoldDB" id="X1HIC3"/>
<dbReference type="PANTHER" id="PTHR42939:SF1">
    <property type="entry name" value="ABC TRANSPORTER ATP-BINDING PROTEIN ALBC-RELATED"/>
    <property type="match status" value="1"/>
</dbReference>
<keyword evidence="3" id="KW-0067">ATP-binding</keyword>
<accession>X1HIC3</accession>
<proteinExistence type="predicted"/>
<evidence type="ECO:0000256" key="3">
    <source>
        <dbReference type="ARBA" id="ARBA00022840"/>
    </source>
</evidence>
<organism evidence="4">
    <name type="scientific">marine sediment metagenome</name>
    <dbReference type="NCBI Taxonomy" id="412755"/>
    <lineage>
        <taxon>unclassified sequences</taxon>
        <taxon>metagenomes</taxon>
        <taxon>ecological metagenomes</taxon>
    </lineage>
</organism>